<sequence length="265" mass="29715">MDSFLPPGPPEDQRYPDERSVELHPSTPFDTTMTWQGQSCLQGSTAATPAVRYNHYHSRAVPCGIIYTNCSYRTRKLRGAPVSSDDDDDDDIALNDLGICDTSQTARATDQTKGDSSTVVYRGDSDPETFIRERIAIRPKKKMSKEERRQQEARQREQEAQAAQANAERKQRRFKLQDKLEGTTESASASTSDPSLKPEENGDITISVKDGAEITISTSGKGVRARRRNTSYYGTGTAKTCRKRGEDSEAEPEHMDKLRRRFNLT</sequence>
<comment type="caution">
    <text evidence="2">The sequence shown here is derived from an EMBL/GenBank/DDBJ whole genome shotgun (WGS) entry which is preliminary data.</text>
</comment>
<evidence type="ECO:0008006" key="4">
    <source>
        <dbReference type="Google" id="ProtNLM"/>
    </source>
</evidence>
<evidence type="ECO:0000256" key="1">
    <source>
        <dbReference type="SAM" id="MobiDB-lite"/>
    </source>
</evidence>
<dbReference type="Proteomes" id="UP001321760">
    <property type="component" value="Unassembled WGS sequence"/>
</dbReference>
<feature type="region of interest" description="Disordered" evidence="1">
    <location>
        <begin position="1"/>
        <end position="29"/>
    </location>
</feature>
<feature type="region of interest" description="Disordered" evidence="1">
    <location>
        <begin position="106"/>
        <end position="125"/>
    </location>
</feature>
<evidence type="ECO:0000313" key="3">
    <source>
        <dbReference type="Proteomes" id="UP001321760"/>
    </source>
</evidence>
<feature type="compositionally biased region" description="Basic and acidic residues" evidence="1">
    <location>
        <begin position="11"/>
        <end position="22"/>
    </location>
</feature>
<feature type="compositionally biased region" description="Basic and acidic residues" evidence="1">
    <location>
        <begin position="243"/>
        <end position="256"/>
    </location>
</feature>
<name>A0AAV9G619_9PEZI</name>
<accession>A0AAV9G619</accession>
<feature type="compositionally biased region" description="Pro residues" evidence="1">
    <location>
        <begin position="1"/>
        <end position="10"/>
    </location>
</feature>
<feature type="compositionally biased region" description="Basic and acidic residues" evidence="1">
    <location>
        <begin position="144"/>
        <end position="159"/>
    </location>
</feature>
<reference evidence="2" key="2">
    <citation type="submission" date="2023-05" db="EMBL/GenBank/DDBJ databases">
        <authorList>
            <consortium name="Lawrence Berkeley National Laboratory"/>
            <person name="Steindorff A."/>
            <person name="Hensen N."/>
            <person name="Bonometti L."/>
            <person name="Westerberg I."/>
            <person name="Brannstrom I.O."/>
            <person name="Guillou S."/>
            <person name="Cros-Aarteil S."/>
            <person name="Calhoun S."/>
            <person name="Haridas S."/>
            <person name="Kuo A."/>
            <person name="Mondo S."/>
            <person name="Pangilinan J."/>
            <person name="Riley R."/>
            <person name="Labutti K."/>
            <person name="Andreopoulos B."/>
            <person name="Lipzen A."/>
            <person name="Chen C."/>
            <person name="Yanf M."/>
            <person name="Daum C."/>
            <person name="Ng V."/>
            <person name="Clum A."/>
            <person name="Ohm R."/>
            <person name="Martin F."/>
            <person name="Silar P."/>
            <person name="Natvig D."/>
            <person name="Lalanne C."/>
            <person name="Gautier V."/>
            <person name="Ament-Velasquez S.L."/>
            <person name="Kruys A."/>
            <person name="Hutchinson M.I."/>
            <person name="Powell A.J."/>
            <person name="Barry K."/>
            <person name="Miller A.N."/>
            <person name="Grigoriev I.V."/>
            <person name="Debuchy R."/>
            <person name="Gladieux P."/>
            <person name="Thoren M.H."/>
            <person name="Johannesson H."/>
        </authorList>
    </citation>
    <scope>NUCLEOTIDE SEQUENCE</scope>
    <source>
        <strain evidence="2">PSN243</strain>
    </source>
</reference>
<organism evidence="2 3">
    <name type="scientific">Podospora aff. communis PSN243</name>
    <dbReference type="NCBI Taxonomy" id="3040156"/>
    <lineage>
        <taxon>Eukaryota</taxon>
        <taxon>Fungi</taxon>
        <taxon>Dikarya</taxon>
        <taxon>Ascomycota</taxon>
        <taxon>Pezizomycotina</taxon>
        <taxon>Sordariomycetes</taxon>
        <taxon>Sordariomycetidae</taxon>
        <taxon>Sordariales</taxon>
        <taxon>Podosporaceae</taxon>
        <taxon>Podospora</taxon>
    </lineage>
</organism>
<evidence type="ECO:0000313" key="2">
    <source>
        <dbReference type="EMBL" id="KAK4442966.1"/>
    </source>
</evidence>
<feature type="compositionally biased region" description="Polar residues" evidence="1">
    <location>
        <begin position="106"/>
        <end position="119"/>
    </location>
</feature>
<keyword evidence="3" id="KW-1185">Reference proteome</keyword>
<dbReference type="AlphaFoldDB" id="A0AAV9G619"/>
<protein>
    <recommendedName>
        <fullName evidence="4">INO80 complex subunit B-like conserved region domain-containing protein</fullName>
    </recommendedName>
</protein>
<proteinExistence type="predicted"/>
<gene>
    <name evidence="2" type="ORF">QBC34DRAFT_417848</name>
</gene>
<feature type="region of interest" description="Disordered" evidence="1">
    <location>
        <begin position="134"/>
        <end position="265"/>
    </location>
</feature>
<feature type="compositionally biased region" description="Low complexity" evidence="1">
    <location>
        <begin position="183"/>
        <end position="192"/>
    </location>
</feature>
<dbReference type="EMBL" id="MU866002">
    <property type="protein sequence ID" value="KAK4442966.1"/>
    <property type="molecule type" value="Genomic_DNA"/>
</dbReference>
<reference evidence="2" key="1">
    <citation type="journal article" date="2023" name="Mol. Phylogenet. Evol.">
        <title>Genome-scale phylogeny and comparative genomics of the fungal order Sordariales.</title>
        <authorList>
            <person name="Hensen N."/>
            <person name="Bonometti L."/>
            <person name="Westerberg I."/>
            <person name="Brannstrom I.O."/>
            <person name="Guillou S."/>
            <person name="Cros-Aarteil S."/>
            <person name="Calhoun S."/>
            <person name="Haridas S."/>
            <person name="Kuo A."/>
            <person name="Mondo S."/>
            <person name="Pangilinan J."/>
            <person name="Riley R."/>
            <person name="LaButti K."/>
            <person name="Andreopoulos B."/>
            <person name="Lipzen A."/>
            <person name="Chen C."/>
            <person name="Yan M."/>
            <person name="Daum C."/>
            <person name="Ng V."/>
            <person name="Clum A."/>
            <person name="Steindorff A."/>
            <person name="Ohm R.A."/>
            <person name="Martin F."/>
            <person name="Silar P."/>
            <person name="Natvig D.O."/>
            <person name="Lalanne C."/>
            <person name="Gautier V."/>
            <person name="Ament-Velasquez S.L."/>
            <person name="Kruys A."/>
            <person name="Hutchinson M.I."/>
            <person name="Powell A.J."/>
            <person name="Barry K."/>
            <person name="Miller A.N."/>
            <person name="Grigoriev I.V."/>
            <person name="Debuchy R."/>
            <person name="Gladieux P."/>
            <person name="Hiltunen Thoren M."/>
            <person name="Johannesson H."/>
        </authorList>
    </citation>
    <scope>NUCLEOTIDE SEQUENCE</scope>
    <source>
        <strain evidence="2">PSN243</strain>
    </source>
</reference>